<dbReference type="GO" id="GO:0030488">
    <property type="term" value="P:tRNA methylation"/>
    <property type="evidence" value="ECO:0007669"/>
    <property type="project" value="TreeGrafter"/>
</dbReference>
<evidence type="ECO:0000256" key="8">
    <source>
        <dbReference type="ARBA" id="ARBA00022691"/>
    </source>
</evidence>
<dbReference type="AlphaFoldDB" id="A0A1M4SM06"/>
<comment type="subcellular location">
    <subcellularLocation>
        <location evidence="2">Cytoplasm</location>
    </subcellularLocation>
</comment>
<dbReference type="CDD" id="cd01335">
    <property type="entry name" value="Radical_SAM"/>
    <property type="match status" value="1"/>
</dbReference>
<dbReference type="RefSeq" id="WP_073150070.1">
    <property type="nucleotide sequence ID" value="NZ_FQVL01000001.1"/>
</dbReference>
<dbReference type="InterPro" id="IPR007197">
    <property type="entry name" value="rSAM"/>
</dbReference>
<dbReference type="PANTHER" id="PTHR30544">
    <property type="entry name" value="23S RRNA METHYLTRANSFERASE"/>
    <property type="match status" value="1"/>
</dbReference>
<dbReference type="InterPro" id="IPR013785">
    <property type="entry name" value="Aldolase_TIM"/>
</dbReference>
<comment type="cofactor">
    <cofactor evidence="1">
        <name>[4Fe-4S] cluster</name>
        <dbReference type="ChEBI" id="CHEBI:49883"/>
    </cofactor>
</comment>
<evidence type="ECO:0000256" key="2">
    <source>
        <dbReference type="ARBA" id="ARBA00004496"/>
    </source>
</evidence>
<dbReference type="Pfam" id="PF21016">
    <property type="entry name" value="RlmN_N"/>
    <property type="match status" value="1"/>
</dbReference>
<dbReference type="SFLD" id="SFLDS00029">
    <property type="entry name" value="Radical_SAM"/>
    <property type="match status" value="2"/>
</dbReference>
<keyword evidence="13" id="KW-0046">Antibiotic resistance</keyword>
<keyword evidence="6 15" id="KW-0489">Methyltransferase</keyword>
<dbReference type="PANTHER" id="PTHR30544:SF5">
    <property type="entry name" value="RADICAL SAM CORE DOMAIN-CONTAINING PROTEIN"/>
    <property type="match status" value="1"/>
</dbReference>
<keyword evidence="11" id="KW-0411">Iron-sulfur</keyword>
<keyword evidence="9" id="KW-0479">Metal-binding</keyword>
<evidence type="ECO:0000256" key="13">
    <source>
        <dbReference type="ARBA" id="ARBA00023251"/>
    </source>
</evidence>
<keyword evidence="12" id="KW-1015">Disulfide bond</keyword>
<dbReference type="InterPro" id="IPR005839">
    <property type="entry name" value="Methylthiotransferase"/>
</dbReference>
<evidence type="ECO:0000256" key="10">
    <source>
        <dbReference type="ARBA" id="ARBA00023004"/>
    </source>
</evidence>
<accession>A0A1M4SM06</accession>
<dbReference type="SFLD" id="SFLDG01062">
    <property type="entry name" value="methyltransferase_(Class_A)"/>
    <property type="match status" value="1"/>
</dbReference>
<sequence length="353" mass="40250">MTAKSKYQQMQLFLKELGEPDYRFRQLLNAIFQQRIDKFEQMTTLPKTVRGELLSKFGTSVMNLQPVQITSTSQAKKVLFSLADDNRIEAVAMKYKAGWESFCISSQAGCGFACSFCATGSIGLKRNLTVNEITDQLLYFHLARHSLDSISFMGMGEALANPTTFHALAILTNRTLFNLSPRRITVSTIGIIPSIQKLTQSFPQINLTFSLHSPFHDQRSKLMPINEKYPLEEVMSVLDTHIRQTHRKVYIAYVILQGINDTETHMKGIIELLNRRPELRHLYHVNLIRYNPTIDAPIHYRPTNESQIQHCFKLLQNAGVRVTIRQSFGQDIDAACGQLYGQYSIRGKPSKDM</sequence>
<keyword evidence="8" id="KW-0949">S-adenosyl-L-methionine</keyword>
<evidence type="ECO:0000256" key="7">
    <source>
        <dbReference type="ARBA" id="ARBA00022679"/>
    </source>
</evidence>
<feature type="domain" description="Radical SAM core" evidence="14">
    <location>
        <begin position="96"/>
        <end position="331"/>
    </location>
</feature>
<keyword evidence="4" id="KW-0963">Cytoplasm</keyword>
<dbReference type="InterPro" id="IPR004383">
    <property type="entry name" value="rRNA_lsu_MTrfase_RlmN/Cfr"/>
</dbReference>
<organism evidence="15 16">
    <name type="scientific">Seinonella peptonophila</name>
    <dbReference type="NCBI Taxonomy" id="112248"/>
    <lineage>
        <taxon>Bacteria</taxon>
        <taxon>Bacillati</taxon>
        <taxon>Bacillota</taxon>
        <taxon>Bacilli</taxon>
        <taxon>Bacillales</taxon>
        <taxon>Thermoactinomycetaceae</taxon>
        <taxon>Seinonella</taxon>
    </lineage>
</organism>
<keyword evidence="7 15" id="KW-0808">Transferase</keyword>
<dbReference type="Gene3D" id="3.20.20.70">
    <property type="entry name" value="Aldolase class I"/>
    <property type="match status" value="1"/>
</dbReference>
<evidence type="ECO:0000256" key="5">
    <source>
        <dbReference type="ARBA" id="ARBA00022552"/>
    </source>
</evidence>
<dbReference type="NCBIfam" id="NF000424">
    <property type="entry name" value="CfrAB"/>
    <property type="match status" value="1"/>
</dbReference>
<evidence type="ECO:0000256" key="12">
    <source>
        <dbReference type="ARBA" id="ARBA00023157"/>
    </source>
</evidence>
<protein>
    <submittedName>
        <fullName evidence="15">23S rRNA (Adenine-C8)-methyltransferase</fullName>
    </submittedName>
</protein>
<name>A0A1M4SM06_9BACL</name>
<dbReference type="GO" id="GO:0051539">
    <property type="term" value="F:4 iron, 4 sulfur cluster binding"/>
    <property type="evidence" value="ECO:0007669"/>
    <property type="project" value="UniProtKB-KW"/>
</dbReference>
<dbReference type="SFLD" id="SFLDF00275">
    <property type="entry name" value="adenosine_C2_methyltransferase"/>
    <property type="match status" value="1"/>
</dbReference>
<dbReference type="NCBIfam" id="NF011024">
    <property type="entry name" value="PRK14453.1"/>
    <property type="match status" value="1"/>
</dbReference>
<dbReference type="Gene3D" id="1.10.150.530">
    <property type="match status" value="1"/>
</dbReference>
<evidence type="ECO:0000256" key="3">
    <source>
        <dbReference type="ARBA" id="ARBA00022485"/>
    </source>
</evidence>
<dbReference type="SFLD" id="SFLDF00296">
    <property type="entry name" value="adenosine_C8_methyltransferase"/>
    <property type="match status" value="1"/>
</dbReference>
<keyword evidence="3" id="KW-0004">4Fe-4S</keyword>
<dbReference type="GO" id="GO:0046677">
    <property type="term" value="P:response to antibiotic"/>
    <property type="evidence" value="ECO:0007669"/>
    <property type="project" value="UniProtKB-KW"/>
</dbReference>
<dbReference type="InterPro" id="IPR022881">
    <property type="entry name" value="rRNA_lsu_MeTfrase_Cfr"/>
</dbReference>
<dbReference type="GO" id="GO:0008173">
    <property type="term" value="F:RNA methyltransferase activity"/>
    <property type="evidence" value="ECO:0007669"/>
    <property type="project" value="InterPro"/>
</dbReference>
<reference evidence="15 16" key="1">
    <citation type="submission" date="2016-11" db="EMBL/GenBank/DDBJ databases">
        <authorList>
            <person name="Jaros S."/>
            <person name="Januszkiewicz K."/>
            <person name="Wedrychowicz H."/>
        </authorList>
    </citation>
    <scope>NUCLEOTIDE SEQUENCE [LARGE SCALE GENOMIC DNA]</scope>
    <source>
        <strain evidence="15 16">DSM 44666</strain>
    </source>
</reference>
<keyword evidence="16" id="KW-1185">Reference proteome</keyword>
<evidence type="ECO:0000259" key="14">
    <source>
        <dbReference type="PROSITE" id="PS51918"/>
    </source>
</evidence>
<dbReference type="GO" id="GO:0005737">
    <property type="term" value="C:cytoplasm"/>
    <property type="evidence" value="ECO:0007669"/>
    <property type="project" value="UniProtKB-SubCell"/>
</dbReference>
<gene>
    <name evidence="15" type="ORF">SAMN05444392_10138</name>
</gene>
<dbReference type="SUPFAM" id="SSF102114">
    <property type="entry name" value="Radical SAM enzymes"/>
    <property type="match status" value="1"/>
</dbReference>
<dbReference type="GO" id="GO:0070475">
    <property type="term" value="P:rRNA base methylation"/>
    <property type="evidence" value="ECO:0007669"/>
    <property type="project" value="InterPro"/>
</dbReference>
<dbReference type="GO" id="GO:0046872">
    <property type="term" value="F:metal ion binding"/>
    <property type="evidence" value="ECO:0007669"/>
    <property type="project" value="UniProtKB-KW"/>
</dbReference>
<evidence type="ECO:0000256" key="9">
    <source>
        <dbReference type="ARBA" id="ARBA00022723"/>
    </source>
</evidence>
<evidence type="ECO:0000313" key="15">
    <source>
        <dbReference type="EMBL" id="SHE33188.1"/>
    </source>
</evidence>
<evidence type="ECO:0000313" key="16">
    <source>
        <dbReference type="Proteomes" id="UP000184476"/>
    </source>
</evidence>
<dbReference type="InterPro" id="IPR048641">
    <property type="entry name" value="RlmN_N"/>
</dbReference>
<dbReference type="SFLD" id="SFLDG01061">
    <property type="entry name" value="methylthiotransferase"/>
    <property type="match status" value="1"/>
</dbReference>
<dbReference type="PIRSF" id="PIRSF006004">
    <property type="entry name" value="CHP00048"/>
    <property type="match status" value="1"/>
</dbReference>
<dbReference type="NCBIfam" id="TIGR04432">
    <property type="entry name" value="rSAM_Cfr"/>
    <property type="match status" value="1"/>
</dbReference>
<dbReference type="STRING" id="112248.SAMN05444392_10138"/>
<dbReference type="PROSITE" id="PS51918">
    <property type="entry name" value="RADICAL_SAM"/>
    <property type="match status" value="1"/>
</dbReference>
<dbReference type="InterPro" id="IPR040072">
    <property type="entry name" value="Methyltransferase_A"/>
</dbReference>
<dbReference type="Pfam" id="PF04055">
    <property type="entry name" value="Radical_SAM"/>
    <property type="match status" value="1"/>
</dbReference>
<dbReference type="EMBL" id="FQVL01000001">
    <property type="protein sequence ID" value="SHE33188.1"/>
    <property type="molecule type" value="Genomic_DNA"/>
</dbReference>
<dbReference type="Proteomes" id="UP000184476">
    <property type="component" value="Unassembled WGS sequence"/>
</dbReference>
<evidence type="ECO:0000256" key="11">
    <source>
        <dbReference type="ARBA" id="ARBA00023014"/>
    </source>
</evidence>
<proteinExistence type="predicted"/>
<dbReference type="OrthoDB" id="9793973at2"/>
<evidence type="ECO:0000256" key="4">
    <source>
        <dbReference type="ARBA" id="ARBA00022490"/>
    </source>
</evidence>
<keyword evidence="5" id="KW-0698">rRNA processing</keyword>
<keyword evidence="10" id="KW-0408">Iron</keyword>
<evidence type="ECO:0000256" key="6">
    <source>
        <dbReference type="ARBA" id="ARBA00022603"/>
    </source>
</evidence>
<evidence type="ECO:0000256" key="1">
    <source>
        <dbReference type="ARBA" id="ARBA00001966"/>
    </source>
</evidence>
<dbReference type="InterPro" id="IPR058240">
    <property type="entry name" value="rSAM_sf"/>
</dbReference>